<feature type="transmembrane region" description="Helical" evidence="7">
    <location>
        <begin position="105"/>
        <end position="128"/>
    </location>
</feature>
<sequence>MSEVPQGDATARSGSAEPDEGSSDQNHLGGVARGGALNLVGALVYGASNFALLWVLNRELGITAAGVALVAIAAFNILARVAELGAATGLIRWVSRLRAERTPDLIAPTMWVGLVPVTVISVCFAWVLGTHSDSIAQLFADGETVGQLSKVLAALAPFLPFAVFETVLVSATRGYDVMWPQAAIEKIGRAALLPIVVLVTTRLGGDVVAVARAWAATNLVALVPAVIVTRRLMQRACQTPIVPEEHGAASATPGTSAHLGAQRLDRAAWLATTRSFWAFSAPRAAGQTFEVSIAWIDTLLVSALISTSAAGIYASGTRYVLIGAFVGEALMQVVGPRVSGLMTRHRYRATSHLVRTAAGWQTAITWPMYLLVIAFAPVLLGVFGEQVLAAEGALLALSLGLMVFSLFGPAASVILMGGRSSQAMGNAAAAVTFNVVGNLLLIPWLGITGAGVVWALTLVLSAALPASQAHRQMQVDMVSRTALWAAGIATVTVGVPAAFFRVVAGATPTGLFLATLVGLGAFGAGMWRFRSETGLDDLMADPAQLSPVGPAANIAGRAEHPAGSAGSAPLLDLSDDSRRQFPTMPGGTDGR</sequence>
<feature type="region of interest" description="Disordered" evidence="6">
    <location>
        <begin position="550"/>
        <end position="591"/>
    </location>
</feature>
<evidence type="ECO:0000256" key="6">
    <source>
        <dbReference type="SAM" id="MobiDB-lite"/>
    </source>
</evidence>
<dbReference type="PANTHER" id="PTHR30250">
    <property type="entry name" value="PST FAMILY PREDICTED COLANIC ACID TRANSPORTER"/>
    <property type="match status" value="1"/>
</dbReference>
<feature type="transmembrane region" description="Helical" evidence="7">
    <location>
        <begin position="62"/>
        <end position="84"/>
    </location>
</feature>
<reference evidence="8 9" key="1">
    <citation type="submission" date="2020-10" db="EMBL/GenBank/DDBJ databases">
        <title>Connecting structure to function with the recovery of over 1000 high-quality activated sludge metagenome-assembled genomes encoding full-length rRNA genes using long-read sequencing.</title>
        <authorList>
            <person name="Singleton C.M."/>
            <person name="Petriglieri F."/>
            <person name="Kristensen J.M."/>
            <person name="Kirkegaard R.H."/>
            <person name="Michaelsen T.Y."/>
            <person name="Andersen M.H."/>
            <person name="Karst S.M."/>
            <person name="Dueholm M.S."/>
            <person name="Nielsen P.H."/>
            <person name="Albertsen M."/>
        </authorList>
    </citation>
    <scope>NUCLEOTIDE SEQUENCE [LARGE SCALE GENOMIC DNA]</scope>
    <source>
        <strain evidence="8">Lyne_18-Q3-R50-59_MAXAC.006</strain>
    </source>
</reference>
<feature type="transmembrane region" description="Helical" evidence="7">
    <location>
        <begin position="395"/>
        <end position="415"/>
    </location>
</feature>
<feature type="transmembrane region" description="Helical" evidence="7">
    <location>
        <begin position="482"/>
        <end position="504"/>
    </location>
</feature>
<accession>A0A936TG25</accession>
<protein>
    <submittedName>
        <fullName evidence="8">Polysaccharide biosynthesis protein</fullName>
    </submittedName>
</protein>
<dbReference type="AlphaFoldDB" id="A0A936TG25"/>
<evidence type="ECO:0000256" key="3">
    <source>
        <dbReference type="ARBA" id="ARBA00022692"/>
    </source>
</evidence>
<feature type="transmembrane region" description="Helical" evidence="7">
    <location>
        <begin position="36"/>
        <end position="56"/>
    </location>
</feature>
<keyword evidence="3 7" id="KW-0812">Transmembrane</keyword>
<name>A0A936TG25_9ACTN</name>
<feature type="transmembrane region" description="Helical" evidence="7">
    <location>
        <begin position="363"/>
        <end position="383"/>
    </location>
</feature>
<dbReference type="Proteomes" id="UP000727993">
    <property type="component" value="Unassembled WGS sequence"/>
</dbReference>
<dbReference type="InterPro" id="IPR050833">
    <property type="entry name" value="Poly_Biosynth_Transport"/>
</dbReference>
<evidence type="ECO:0000313" key="9">
    <source>
        <dbReference type="Proteomes" id="UP000727993"/>
    </source>
</evidence>
<evidence type="ECO:0000313" key="8">
    <source>
        <dbReference type="EMBL" id="MBK9297255.1"/>
    </source>
</evidence>
<feature type="transmembrane region" description="Helical" evidence="7">
    <location>
        <begin position="319"/>
        <end position="342"/>
    </location>
</feature>
<evidence type="ECO:0000256" key="2">
    <source>
        <dbReference type="ARBA" id="ARBA00022475"/>
    </source>
</evidence>
<organism evidence="8 9">
    <name type="scientific">Candidatus Neomicrothrix subdominans</name>
    <dbReference type="NCBI Taxonomy" id="2954438"/>
    <lineage>
        <taxon>Bacteria</taxon>
        <taxon>Bacillati</taxon>
        <taxon>Actinomycetota</taxon>
        <taxon>Acidimicrobiia</taxon>
        <taxon>Acidimicrobiales</taxon>
        <taxon>Microthrixaceae</taxon>
        <taxon>Candidatus Neomicrothrix</taxon>
    </lineage>
</organism>
<comment type="subcellular location">
    <subcellularLocation>
        <location evidence="1">Cell membrane</location>
        <topology evidence="1">Multi-pass membrane protein</topology>
    </subcellularLocation>
</comment>
<keyword evidence="2" id="KW-1003">Cell membrane</keyword>
<feature type="transmembrane region" description="Helical" evidence="7">
    <location>
        <begin position="148"/>
        <end position="175"/>
    </location>
</feature>
<keyword evidence="4 7" id="KW-1133">Transmembrane helix</keyword>
<evidence type="ECO:0000256" key="1">
    <source>
        <dbReference type="ARBA" id="ARBA00004651"/>
    </source>
</evidence>
<dbReference type="GO" id="GO:0005886">
    <property type="term" value="C:plasma membrane"/>
    <property type="evidence" value="ECO:0007669"/>
    <property type="project" value="UniProtKB-SubCell"/>
</dbReference>
<feature type="transmembrane region" description="Helical" evidence="7">
    <location>
        <begin position="510"/>
        <end position="529"/>
    </location>
</feature>
<evidence type="ECO:0000256" key="5">
    <source>
        <dbReference type="ARBA" id="ARBA00023136"/>
    </source>
</evidence>
<gene>
    <name evidence="8" type="ORF">IPN02_10590</name>
</gene>
<evidence type="ECO:0000256" key="7">
    <source>
        <dbReference type="SAM" id="Phobius"/>
    </source>
</evidence>
<keyword evidence="5 7" id="KW-0472">Membrane</keyword>
<dbReference type="EMBL" id="JADJZA010000007">
    <property type="protein sequence ID" value="MBK9297255.1"/>
    <property type="molecule type" value="Genomic_DNA"/>
</dbReference>
<dbReference type="PANTHER" id="PTHR30250:SF11">
    <property type="entry name" value="O-ANTIGEN TRANSPORTER-RELATED"/>
    <property type="match status" value="1"/>
</dbReference>
<feature type="region of interest" description="Disordered" evidence="6">
    <location>
        <begin position="1"/>
        <end position="27"/>
    </location>
</feature>
<comment type="caution">
    <text evidence="8">The sequence shown here is derived from an EMBL/GenBank/DDBJ whole genome shotgun (WGS) entry which is preliminary data.</text>
</comment>
<proteinExistence type="predicted"/>
<feature type="transmembrane region" description="Helical" evidence="7">
    <location>
        <begin position="211"/>
        <end position="229"/>
    </location>
</feature>
<evidence type="ECO:0000256" key="4">
    <source>
        <dbReference type="ARBA" id="ARBA00022989"/>
    </source>
</evidence>
<feature type="transmembrane region" description="Helical" evidence="7">
    <location>
        <begin position="293"/>
        <end position="313"/>
    </location>
</feature>